<proteinExistence type="predicted"/>
<accession>A0ACB7XVP6</accession>
<dbReference type="Proteomes" id="UP000828048">
    <property type="component" value="Chromosome 1"/>
</dbReference>
<reference evidence="1 2" key="1">
    <citation type="journal article" date="2021" name="Hortic Res">
        <title>High-quality reference genome and annotation aids understanding of berry development for evergreen blueberry (Vaccinium darrowii).</title>
        <authorList>
            <person name="Yu J."/>
            <person name="Hulse-Kemp A.M."/>
            <person name="Babiker E."/>
            <person name="Staton M."/>
        </authorList>
    </citation>
    <scope>NUCLEOTIDE SEQUENCE [LARGE SCALE GENOMIC DNA]</scope>
    <source>
        <strain evidence="2">cv. NJ 8807/NJ 8810</strain>
        <tissue evidence="1">Young leaf</tissue>
    </source>
</reference>
<gene>
    <name evidence="1" type="ORF">Vadar_029939</name>
</gene>
<keyword evidence="2" id="KW-1185">Reference proteome</keyword>
<organism evidence="1 2">
    <name type="scientific">Vaccinium darrowii</name>
    <dbReference type="NCBI Taxonomy" id="229202"/>
    <lineage>
        <taxon>Eukaryota</taxon>
        <taxon>Viridiplantae</taxon>
        <taxon>Streptophyta</taxon>
        <taxon>Embryophyta</taxon>
        <taxon>Tracheophyta</taxon>
        <taxon>Spermatophyta</taxon>
        <taxon>Magnoliopsida</taxon>
        <taxon>eudicotyledons</taxon>
        <taxon>Gunneridae</taxon>
        <taxon>Pentapetalae</taxon>
        <taxon>asterids</taxon>
        <taxon>Ericales</taxon>
        <taxon>Ericaceae</taxon>
        <taxon>Vaccinioideae</taxon>
        <taxon>Vaccinieae</taxon>
        <taxon>Vaccinium</taxon>
    </lineage>
</organism>
<protein>
    <submittedName>
        <fullName evidence="1">Uncharacterized protein</fullName>
    </submittedName>
</protein>
<name>A0ACB7XVP6_9ERIC</name>
<comment type="caution">
    <text evidence="1">The sequence shown here is derived from an EMBL/GenBank/DDBJ whole genome shotgun (WGS) entry which is preliminary data.</text>
</comment>
<evidence type="ECO:0000313" key="1">
    <source>
        <dbReference type="EMBL" id="KAH7844615.1"/>
    </source>
</evidence>
<dbReference type="EMBL" id="CM037151">
    <property type="protein sequence ID" value="KAH7844615.1"/>
    <property type="molecule type" value="Genomic_DNA"/>
</dbReference>
<sequence length="1018" mass="114841">MMMMRVPQSGKSISRRNQCCISRISRVLFCSTGTVASSSSNDTLYRRLTQTPFENPPPGFSIESVLDQWVGEGRTVEREELRIAIKQLKKFKRFKQALQVSEWMSDKTYFDMLPGDVAGRLDLISKVHGLEKAEKYFSQIPVALIGIHVYSALLNCFAHARNEEKTEAVMQKMRELGFAKKTLPYNVMLKLYSDVRNHEKIDSLMQEMEEKGITCDVYTYNIRLNAFANASDLDGMEKLLMRMEADPEVTMDWHAYIVVANGYLRAGALEKVSSMLKKSEQLVKGKVRRFAYGILLSRYASIGKKNEVYRIWGLYKNLGRIYNISYLRMISSLVKLDDLDSAEKIWEEWEAVKEYFDSRIPTLIISAYCKKGLLGNAESIVNRLIESGVDPSAIMWQHLATGYHEYDQREKAVETMRKAILASYPGWKPHLATVAACLDYLNGKGSIEVAVELIELLRVKGCTPTDVCDRFVMDMESAGTVASSSSNDTLYRRLTPFGKPPPGFSIEPVLDQWVGEGKAVDREELRSTIRQLRKFKRFKQALQAQQPFGSAGGSPGLFVRMGLCRWTMCCWFSQLQVACSGPGGREGGGDLRSSSFDRVELRSSSYKPKLNYFSIIEQSPSLASLDLSPGEAAGRLDLISKVHGLEQAEKYFSNVPIGLIGVPVYSALLNCFANARNVEKTEAVMQKMRELGFAKTMLPYNVMLKLYSDVGNHKKIDSLMQEMDEKGITCDVYTYNIRLNAFANASDLDRMEKLLMRMEADPEIRMDWHAYIVVANGYLRAGALEKASSMLKKSEQLARGKVRSFAYDILLTLYASIGKKNEVYRIWGLYKNLGRIYHRSYLRMISSLVKLDDLDGAEKIWEEWEAVKEYFDSRIPSLIISAYCKKGLLGNAESIVNRLIDSGVDPSAIIWQHLATGYHEYDQSKKAVETMRKAVLASYTGWKPNLATVAACLDYLNGKGNIEVAVELIELLKVKGCMPTEVFDRFIKDMESGNLVSESLDHVGGSKNVLEGEESGKS</sequence>
<evidence type="ECO:0000313" key="2">
    <source>
        <dbReference type="Proteomes" id="UP000828048"/>
    </source>
</evidence>